<evidence type="ECO:0000259" key="3">
    <source>
        <dbReference type="Pfam" id="PF09133"/>
    </source>
</evidence>
<evidence type="ECO:0000313" key="5">
    <source>
        <dbReference type="Proteomes" id="UP000239757"/>
    </source>
</evidence>
<organism evidence="4 5">
    <name type="scientific">Gossypium barbadense</name>
    <name type="common">Sea Island cotton</name>
    <name type="synonym">Hibiscus barbadensis</name>
    <dbReference type="NCBI Taxonomy" id="3634"/>
    <lineage>
        <taxon>Eukaryota</taxon>
        <taxon>Viridiplantae</taxon>
        <taxon>Streptophyta</taxon>
        <taxon>Embryophyta</taxon>
        <taxon>Tracheophyta</taxon>
        <taxon>Spermatophyta</taxon>
        <taxon>Magnoliopsida</taxon>
        <taxon>eudicotyledons</taxon>
        <taxon>Gunneridae</taxon>
        <taxon>Pentapetalae</taxon>
        <taxon>rosids</taxon>
        <taxon>malvids</taxon>
        <taxon>Malvales</taxon>
        <taxon>Malvaceae</taxon>
        <taxon>Malvoideae</taxon>
        <taxon>Gossypium</taxon>
    </lineage>
</organism>
<keyword evidence="1" id="KW-0175">Coiled coil</keyword>
<protein>
    <recommendedName>
        <fullName evidence="3">SANTA domain-containing protein</fullName>
    </recommendedName>
</protein>
<dbReference type="InterPro" id="IPR015216">
    <property type="entry name" value="SANTA"/>
</dbReference>
<gene>
    <name evidence="4" type="ORF">GOBAR_AA14493</name>
</gene>
<dbReference type="AlphaFoldDB" id="A0A2P5XS65"/>
<feature type="domain" description="SANTA" evidence="3">
    <location>
        <begin position="248"/>
        <end position="328"/>
    </location>
</feature>
<dbReference type="InterPro" id="IPR053090">
    <property type="entry name" value="Centromere_KNL-2_homolog"/>
</dbReference>
<sequence length="529" mass="59840">MSAGVCGKRVGFEEIFGSSPKRFRCSGYESPTSSSDPGSRPDDRVSTFSALDPELRTSVVDTNEDFKESSNALSSDLEERNKQYGFDCVRTGNCTDETATCSQISDYNVEDVNKQNFYDRNAVNSPEWTDLFVHEMTSTMNIDDAKARAARILEAFERRVVANKRAAEEIEHASLKEHLRSLLDNNQILRRAVAIQHERNIEQEGKEREVQHLKLTLNQYIEQARTLELNNYTLRLHLQRAQAQQTEKEFEGKRLSVAGSTSIESKAFRLFTSAPIVKRHDALTLQTADGICVCIRGFINKQRTIENGFSSEVFTHFFIGFPPYWEKYAKECMGETIMADVGLQVVPNSSNAARDSGLSLISTPCNHAVNLSTMVEERSNLDSSQQKGEASTIKVQDEQNLNRKIPSCLTSKLNHVKESSFEKETRKKLDFEEVASSVSRERKGNKSIISPDSLNFKRSRSGRVLLPRMEFWRNQIPVYDQDRRITGIKEEVDDVNSSSGSYYMDAANCCGLFLLLSLGSRSNPKHQKR</sequence>
<evidence type="ECO:0000256" key="2">
    <source>
        <dbReference type="SAM" id="MobiDB-lite"/>
    </source>
</evidence>
<evidence type="ECO:0000256" key="1">
    <source>
        <dbReference type="SAM" id="Coils"/>
    </source>
</evidence>
<dbReference type="EMBL" id="KZ664328">
    <property type="protein sequence ID" value="PPS06134.1"/>
    <property type="molecule type" value="Genomic_DNA"/>
</dbReference>
<dbReference type="OrthoDB" id="440455at2759"/>
<evidence type="ECO:0000313" key="4">
    <source>
        <dbReference type="EMBL" id="PPS06134.1"/>
    </source>
</evidence>
<dbReference type="PANTHER" id="PTHR35311">
    <property type="entry name" value="KINETOCHORE-ASSOCIATED PROTEIN KNL-2 HOMOLOG"/>
    <property type="match status" value="1"/>
</dbReference>
<name>A0A2P5XS65_GOSBA</name>
<feature type="region of interest" description="Disordered" evidence="2">
    <location>
        <begin position="20"/>
        <end position="48"/>
    </location>
</feature>
<dbReference type="Proteomes" id="UP000239757">
    <property type="component" value="Unassembled WGS sequence"/>
</dbReference>
<reference evidence="4 5" key="1">
    <citation type="submission" date="2015-01" db="EMBL/GenBank/DDBJ databases">
        <title>Genome of allotetraploid Gossypium barbadense reveals genomic plasticity and fiber elongation in cotton evolution.</title>
        <authorList>
            <person name="Chen X."/>
            <person name="Liu X."/>
            <person name="Zhao B."/>
            <person name="Zheng H."/>
            <person name="Hu Y."/>
            <person name="Lu G."/>
            <person name="Yang C."/>
            <person name="Chen J."/>
            <person name="Shan C."/>
            <person name="Zhang L."/>
            <person name="Zhou Y."/>
            <person name="Wang L."/>
            <person name="Guo W."/>
            <person name="Bai Y."/>
            <person name="Ruan J."/>
            <person name="Shangguan X."/>
            <person name="Mao Y."/>
            <person name="Jiang J."/>
            <person name="Zhu Y."/>
            <person name="Lei J."/>
            <person name="Kang H."/>
            <person name="Chen S."/>
            <person name="He X."/>
            <person name="Wang R."/>
            <person name="Wang Y."/>
            <person name="Chen J."/>
            <person name="Wang L."/>
            <person name="Yu S."/>
            <person name="Wang B."/>
            <person name="Wei J."/>
            <person name="Song S."/>
            <person name="Lu X."/>
            <person name="Gao Z."/>
            <person name="Gu W."/>
            <person name="Deng X."/>
            <person name="Ma D."/>
            <person name="Wang S."/>
            <person name="Liang W."/>
            <person name="Fang L."/>
            <person name="Cai C."/>
            <person name="Zhu X."/>
            <person name="Zhou B."/>
            <person name="Zhang Y."/>
            <person name="Chen Z."/>
            <person name="Xu S."/>
            <person name="Zhu R."/>
            <person name="Wang S."/>
            <person name="Zhang T."/>
            <person name="Zhao G."/>
        </authorList>
    </citation>
    <scope>NUCLEOTIDE SEQUENCE [LARGE SCALE GENOMIC DNA]</scope>
    <source>
        <strain evidence="5">cv. Xinhai21</strain>
        <tissue evidence="4">Leaf</tissue>
    </source>
</reference>
<dbReference type="PANTHER" id="PTHR35311:SF9">
    <property type="entry name" value="KINETOCHORE-ASSOCIATED PROTEIN KNL-2 HOMOLOG"/>
    <property type="match status" value="1"/>
</dbReference>
<dbReference type="Pfam" id="PF09133">
    <property type="entry name" value="SANTA"/>
    <property type="match status" value="1"/>
</dbReference>
<accession>A0A2P5XS65</accession>
<proteinExistence type="predicted"/>
<feature type="coiled-coil region" evidence="1">
    <location>
        <begin position="203"/>
        <end position="249"/>
    </location>
</feature>